<evidence type="ECO:0000256" key="1">
    <source>
        <dbReference type="SAM" id="MobiDB-lite"/>
    </source>
</evidence>
<feature type="compositionally biased region" description="Basic and acidic residues" evidence="1">
    <location>
        <begin position="143"/>
        <end position="159"/>
    </location>
</feature>
<keyword evidence="3" id="KW-1185">Reference proteome</keyword>
<protein>
    <recommendedName>
        <fullName evidence="4">Reverse transcriptase domain-containing protein</fullName>
    </recommendedName>
</protein>
<organism evidence="2 3">
    <name type="scientific">Tanacetum coccineum</name>
    <dbReference type="NCBI Taxonomy" id="301880"/>
    <lineage>
        <taxon>Eukaryota</taxon>
        <taxon>Viridiplantae</taxon>
        <taxon>Streptophyta</taxon>
        <taxon>Embryophyta</taxon>
        <taxon>Tracheophyta</taxon>
        <taxon>Spermatophyta</taxon>
        <taxon>Magnoliopsida</taxon>
        <taxon>eudicotyledons</taxon>
        <taxon>Gunneridae</taxon>
        <taxon>Pentapetalae</taxon>
        <taxon>asterids</taxon>
        <taxon>campanulids</taxon>
        <taxon>Asterales</taxon>
        <taxon>Asteraceae</taxon>
        <taxon>Asteroideae</taxon>
        <taxon>Anthemideae</taxon>
        <taxon>Anthemidinae</taxon>
        <taxon>Tanacetum</taxon>
    </lineage>
</organism>
<evidence type="ECO:0000313" key="2">
    <source>
        <dbReference type="EMBL" id="GJT95584.1"/>
    </source>
</evidence>
<dbReference type="PANTHER" id="PTHR33223">
    <property type="entry name" value="CCHC-TYPE DOMAIN-CONTAINING PROTEIN"/>
    <property type="match status" value="1"/>
</dbReference>
<feature type="region of interest" description="Disordered" evidence="1">
    <location>
        <begin position="143"/>
        <end position="187"/>
    </location>
</feature>
<reference evidence="2" key="1">
    <citation type="journal article" date="2022" name="Int. J. Mol. Sci.">
        <title>Draft Genome of Tanacetum Coccineum: Genomic Comparison of Closely Related Tanacetum-Family Plants.</title>
        <authorList>
            <person name="Yamashiro T."/>
            <person name="Shiraishi A."/>
            <person name="Nakayama K."/>
            <person name="Satake H."/>
        </authorList>
    </citation>
    <scope>NUCLEOTIDE SEQUENCE</scope>
</reference>
<gene>
    <name evidence="2" type="ORF">Tco_1091102</name>
</gene>
<dbReference type="PANTHER" id="PTHR33223:SF11">
    <property type="entry name" value="ELEMENT PROTEIN, PUTATIVE-RELATED"/>
    <property type="match status" value="1"/>
</dbReference>
<reference evidence="2" key="2">
    <citation type="submission" date="2022-01" db="EMBL/GenBank/DDBJ databases">
        <authorList>
            <person name="Yamashiro T."/>
            <person name="Shiraishi A."/>
            <person name="Satake H."/>
            <person name="Nakayama K."/>
        </authorList>
    </citation>
    <scope>NUCLEOTIDE SEQUENCE</scope>
</reference>
<evidence type="ECO:0000313" key="3">
    <source>
        <dbReference type="Proteomes" id="UP001151760"/>
    </source>
</evidence>
<feature type="compositionally biased region" description="Polar residues" evidence="1">
    <location>
        <begin position="170"/>
        <end position="187"/>
    </location>
</feature>
<accession>A0ABQ5I780</accession>
<sequence length="187" mass="21724">MPNNVKTYDGGDDPEDHLKIFQAAAKVEQWAMPIWCHIFSSKLTGSARKCIKDPVEIHHIKQRQGESTKDFVQRFKNESRHVKGAPKCMRISRFMHGITNSKLIKRLHDNIPKSVDEMMRVTTAFLREKWRLPTRYGRKHLRRENNRKLGENKISKEEEISGISKDQTRDVTSSHSSQNPKGNFGSR</sequence>
<dbReference type="EMBL" id="BQNB010020403">
    <property type="protein sequence ID" value="GJT95584.1"/>
    <property type="molecule type" value="Genomic_DNA"/>
</dbReference>
<proteinExistence type="predicted"/>
<comment type="caution">
    <text evidence="2">The sequence shown here is derived from an EMBL/GenBank/DDBJ whole genome shotgun (WGS) entry which is preliminary data.</text>
</comment>
<name>A0ABQ5I780_9ASTR</name>
<evidence type="ECO:0008006" key="4">
    <source>
        <dbReference type="Google" id="ProtNLM"/>
    </source>
</evidence>
<dbReference type="Proteomes" id="UP001151760">
    <property type="component" value="Unassembled WGS sequence"/>
</dbReference>